<feature type="region of interest" description="Disordered" evidence="1">
    <location>
        <begin position="68"/>
        <end position="197"/>
    </location>
</feature>
<name>A0A840ASL5_9HYPH</name>
<feature type="compositionally biased region" description="Low complexity" evidence="1">
    <location>
        <begin position="115"/>
        <end position="129"/>
    </location>
</feature>
<dbReference type="RefSeq" id="WP_183400142.1">
    <property type="nucleotide sequence ID" value="NZ_JACIDS010000004.1"/>
</dbReference>
<gene>
    <name evidence="2" type="ORF">GGR25_003582</name>
</gene>
<dbReference type="AlphaFoldDB" id="A0A840ASL5"/>
<proteinExistence type="predicted"/>
<sequence>MSGVVSRLTNRIFGLAPVARLRLPTRFELSGAAFATGAEPAEMAAEAPAVLAPQPWVSQVIERWTVPAQPLQHPEAGKPKQTVAPKDEPRTAAPSVPALAPRQATERDAPPAAPQPAGARAPRADAVPRAAPPLAGPQSVAAQPPQPPAAAVVADTGAAPRPTPSRLPGLPALPELSRSRREAPITAPAAAAPALPPVRPAVPVQPVPQAPAPLAAAPAAAPLEIIIGRIDVRAPAPRAPATPGVSAGLQRVPSLAAYLRTRR</sequence>
<evidence type="ECO:0000256" key="1">
    <source>
        <dbReference type="SAM" id="MobiDB-lite"/>
    </source>
</evidence>
<evidence type="ECO:0000313" key="3">
    <source>
        <dbReference type="Proteomes" id="UP000553963"/>
    </source>
</evidence>
<reference evidence="2 3" key="1">
    <citation type="submission" date="2020-08" db="EMBL/GenBank/DDBJ databases">
        <title>Genomic Encyclopedia of Type Strains, Phase IV (KMG-IV): sequencing the most valuable type-strain genomes for metagenomic binning, comparative biology and taxonomic classification.</title>
        <authorList>
            <person name="Goeker M."/>
        </authorList>
    </citation>
    <scope>NUCLEOTIDE SEQUENCE [LARGE SCALE GENOMIC DNA]</scope>
    <source>
        <strain evidence="2 3">DSM 25966</strain>
    </source>
</reference>
<comment type="caution">
    <text evidence="2">The sequence shown here is derived from an EMBL/GenBank/DDBJ whole genome shotgun (WGS) entry which is preliminary data.</text>
</comment>
<protein>
    <submittedName>
        <fullName evidence="2">Uncharacterized protein</fullName>
    </submittedName>
</protein>
<organism evidence="2 3">
    <name type="scientific">Kaistia hirudinis</name>
    <dbReference type="NCBI Taxonomy" id="1293440"/>
    <lineage>
        <taxon>Bacteria</taxon>
        <taxon>Pseudomonadati</taxon>
        <taxon>Pseudomonadota</taxon>
        <taxon>Alphaproteobacteria</taxon>
        <taxon>Hyphomicrobiales</taxon>
        <taxon>Kaistiaceae</taxon>
        <taxon>Kaistia</taxon>
    </lineage>
</organism>
<dbReference type="Proteomes" id="UP000553963">
    <property type="component" value="Unassembled WGS sequence"/>
</dbReference>
<evidence type="ECO:0000313" key="2">
    <source>
        <dbReference type="EMBL" id="MBB3932524.1"/>
    </source>
</evidence>
<dbReference type="EMBL" id="JACIDS010000004">
    <property type="protein sequence ID" value="MBB3932524.1"/>
    <property type="molecule type" value="Genomic_DNA"/>
</dbReference>
<feature type="compositionally biased region" description="Low complexity" evidence="1">
    <location>
        <begin position="136"/>
        <end position="160"/>
    </location>
</feature>
<keyword evidence="3" id="KW-1185">Reference proteome</keyword>
<accession>A0A840ASL5</accession>